<organism evidence="2 3">
    <name type="scientific">Haloarcula quadrata</name>
    <dbReference type="NCBI Taxonomy" id="182779"/>
    <lineage>
        <taxon>Archaea</taxon>
        <taxon>Methanobacteriati</taxon>
        <taxon>Methanobacteriota</taxon>
        <taxon>Stenosarchaea group</taxon>
        <taxon>Halobacteria</taxon>
        <taxon>Halobacteriales</taxon>
        <taxon>Haloarculaceae</taxon>
        <taxon>Haloarcula</taxon>
    </lineage>
</organism>
<keyword evidence="2" id="KW-0269">Exonuclease</keyword>
<gene>
    <name evidence="2" type="ORF">BDK61_3329</name>
</gene>
<keyword evidence="2" id="KW-0255">Endonuclease</keyword>
<accession>A0A495R9H4</accession>
<dbReference type="InterPro" id="IPR036691">
    <property type="entry name" value="Endo/exonu/phosph_ase_sf"/>
</dbReference>
<dbReference type="EMBL" id="RBWW01000001">
    <property type="protein sequence ID" value="RKS83932.1"/>
    <property type="molecule type" value="Genomic_DNA"/>
</dbReference>
<keyword evidence="3" id="KW-1185">Reference proteome</keyword>
<feature type="domain" description="Endonuclease/exonuclease/phosphatase" evidence="1">
    <location>
        <begin position="21"/>
        <end position="268"/>
    </location>
</feature>
<dbReference type="CDD" id="cd09083">
    <property type="entry name" value="EEP-1"/>
    <property type="match status" value="1"/>
</dbReference>
<evidence type="ECO:0000313" key="2">
    <source>
        <dbReference type="EMBL" id="RKS83932.1"/>
    </source>
</evidence>
<evidence type="ECO:0000313" key="3">
    <source>
        <dbReference type="Proteomes" id="UP000268233"/>
    </source>
</evidence>
<comment type="caution">
    <text evidence="2">The sequence shown here is derived from an EMBL/GenBank/DDBJ whole genome shotgun (WGS) entry which is preliminary data.</text>
</comment>
<dbReference type="PANTHER" id="PTHR12121">
    <property type="entry name" value="CARBON CATABOLITE REPRESSOR PROTEIN 4"/>
    <property type="match status" value="1"/>
</dbReference>
<dbReference type="Pfam" id="PF03372">
    <property type="entry name" value="Exo_endo_phos"/>
    <property type="match status" value="1"/>
</dbReference>
<keyword evidence="2" id="KW-0378">Hydrolase</keyword>
<dbReference type="InterPro" id="IPR005135">
    <property type="entry name" value="Endo/exonuclease/phosphatase"/>
</dbReference>
<dbReference type="AlphaFoldDB" id="A0A495R9H4"/>
<keyword evidence="2" id="KW-0540">Nuclease</keyword>
<dbReference type="GO" id="GO:0004519">
    <property type="term" value="F:endonuclease activity"/>
    <property type="evidence" value="ECO:0007669"/>
    <property type="project" value="UniProtKB-KW"/>
</dbReference>
<dbReference type="InterPro" id="IPR050410">
    <property type="entry name" value="CCR4/nocturin_mRNA_transcr"/>
</dbReference>
<dbReference type="SUPFAM" id="SSF56219">
    <property type="entry name" value="DNase I-like"/>
    <property type="match status" value="1"/>
</dbReference>
<dbReference type="Gene3D" id="3.60.10.10">
    <property type="entry name" value="Endonuclease/exonuclease/phosphatase"/>
    <property type="match status" value="1"/>
</dbReference>
<dbReference type="GO" id="GO:0000175">
    <property type="term" value="F:3'-5'-RNA exonuclease activity"/>
    <property type="evidence" value="ECO:0007669"/>
    <property type="project" value="TreeGrafter"/>
</dbReference>
<sequence>MNVKPYPDGCQRTHMKPTRVMSFNVRYDTAGDGVDGWPHRRRLVAGIIRYHNPDIIGVQEAMAHQLRELEVLLDGYEWVGDPRESVDAGGEHTAIGYRAERFDCAATNTFWLSEQPAEPSSVGWDAAYPRVATWARLRDRDTDDDLLCLNTHLDHQGADARVEGIELVLDHLDSATRDAPAVVMGDFNCVVGEPAYERAEGHELPDGRRLVDTRDTATVTHGPTTSRTDFHDLLPEMGIDHVFVSEDVAVDTRAVIADRDDDHYGSDHLPVVVDCEP</sequence>
<dbReference type="PANTHER" id="PTHR12121:SF36">
    <property type="entry name" value="ENDONUCLEASE_EXONUCLEASE_PHOSPHATASE DOMAIN-CONTAINING PROTEIN"/>
    <property type="match status" value="1"/>
</dbReference>
<dbReference type="Proteomes" id="UP000268233">
    <property type="component" value="Unassembled WGS sequence"/>
</dbReference>
<protein>
    <submittedName>
        <fullName evidence="2">Endonuclease/exonuclease/phosphatase family metal-dependent hydrolase</fullName>
    </submittedName>
</protein>
<reference evidence="2 3" key="1">
    <citation type="submission" date="2018-10" db="EMBL/GenBank/DDBJ databases">
        <title>Genomic Encyclopedia of Archaeal and Bacterial Type Strains, Phase II (KMG-II): from individual species to whole genera.</title>
        <authorList>
            <person name="Goeker M."/>
        </authorList>
    </citation>
    <scope>NUCLEOTIDE SEQUENCE [LARGE SCALE GENOMIC DNA]</scope>
    <source>
        <strain evidence="2 3">DSM 11927</strain>
    </source>
</reference>
<name>A0A495R9H4_9EURY</name>
<proteinExistence type="predicted"/>
<evidence type="ECO:0000259" key="1">
    <source>
        <dbReference type="Pfam" id="PF03372"/>
    </source>
</evidence>